<dbReference type="PANTHER" id="PTHR42905">
    <property type="entry name" value="PHOSPHOENOLPYRUVATE CARBOXYLASE"/>
    <property type="match status" value="1"/>
</dbReference>
<proteinExistence type="predicted"/>
<accession>A0A7U5CVA6</accession>
<dbReference type="Gene3D" id="3.20.20.60">
    <property type="entry name" value="Phosphoenolpyruvate-binding domains"/>
    <property type="match status" value="1"/>
</dbReference>
<dbReference type="RefSeq" id="WP_044336895.1">
    <property type="nucleotide sequence ID" value="NZ_CP010836.1"/>
</dbReference>
<dbReference type="KEGG" id="sphi:TS85_23205"/>
<evidence type="ECO:0000313" key="2">
    <source>
        <dbReference type="Proteomes" id="UP000032300"/>
    </source>
</evidence>
<dbReference type="PANTHER" id="PTHR42905:SF5">
    <property type="entry name" value="CARBOXYVINYL-CARBOXYPHOSPHONATE PHOSPHORYLMUTASE, CHLOROPLASTIC"/>
    <property type="match status" value="1"/>
</dbReference>
<gene>
    <name evidence="1" type="ORF">TS85_23205</name>
</gene>
<dbReference type="InterPro" id="IPR039556">
    <property type="entry name" value="ICL/PEPM"/>
</dbReference>
<reference evidence="1 2" key="2">
    <citation type="submission" date="2015-02" db="EMBL/GenBank/DDBJ databases">
        <title>The complete genome of Sphingomonas hengshuiensis sp. WHSC-8 isolated from soil of Hengshui Lake.</title>
        <authorList>
            <person name="Wei S."/>
            <person name="Guo J."/>
            <person name="Su C."/>
            <person name="Wu R."/>
            <person name="Zhang Z."/>
            <person name="Liang K."/>
            <person name="Li H."/>
            <person name="Wang T."/>
            <person name="Liu H."/>
            <person name="Zhang C."/>
            <person name="Li Z."/>
            <person name="Wang Q."/>
            <person name="Meng J."/>
        </authorList>
    </citation>
    <scope>NUCLEOTIDE SEQUENCE [LARGE SCALE GENOMIC DNA]</scope>
    <source>
        <strain evidence="1 2">WHSC-8</strain>
    </source>
</reference>
<dbReference type="Proteomes" id="UP000032300">
    <property type="component" value="Chromosome"/>
</dbReference>
<dbReference type="CDD" id="cd00377">
    <property type="entry name" value="ICL_PEPM"/>
    <property type="match status" value="1"/>
</dbReference>
<sequence>MAHAKLKRMLESGEFFYAPGAQDMIAATVASRHGFDALYASGYWLTASAYGLPDAGIVSYTQMLDRVSLLARQAGDTPVIADADTGYGGLLNVDHTVRGYEAAGVTAIQLEDQEFPKKCGHTPFKRVVPADVMATKIRVAVEARNDPNFLVIARTDALQPEGFEAALARAELYGQAGADIVFVEAMTERDQMQEACRRITKPVIANMASGGQTPILSISELKEIGFACAIFPALSSLAAAAAMDKAYAVLKAEGIATSPDVPLFDFGQFSRMIGFEEVWAFERKWADAQPSDDNAT</sequence>
<name>A0A7U5CVA6_9SPHN</name>
<dbReference type="SUPFAM" id="SSF51621">
    <property type="entry name" value="Phosphoenolpyruvate/pyruvate domain"/>
    <property type="match status" value="1"/>
</dbReference>
<dbReference type="AlphaFoldDB" id="A0A7U5CVA6"/>
<dbReference type="Pfam" id="PF13714">
    <property type="entry name" value="PEP_mutase"/>
    <property type="match status" value="1"/>
</dbReference>
<dbReference type="GO" id="GO:0016833">
    <property type="term" value="F:oxo-acid-lyase activity"/>
    <property type="evidence" value="ECO:0007669"/>
    <property type="project" value="UniProtKB-ARBA"/>
</dbReference>
<dbReference type="OrthoDB" id="9771433at2"/>
<dbReference type="InterPro" id="IPR040442">
    <property type="entry name" value="Pyrv_kinase-like_dom_sf"/>
</dbReference>
<organism evidence="1 2">
    <name type="scientific">Sphingomonas hengshuiensis</name>
    <dbReference type="NCBI Taxonomy" id="1609977"/>
    <lineage>
        <taxon>Bacteria</taxon>
        <taxon>Pseudomonadati</taxon>
        <taxon>Pseudomonadota</taxon>
        <taxon>Alphaproteobacteria</taxon>
        <taxon>Sphingomonadales</taxon>
        <taxon>Sphingomonadaceae</taxon>
        <taxon>Sphingomonas</taxon>
    </lineage>
</organism>
<reference evidence="1 2" key="1">
    <citation type="journal article" date="2015" name="Int. J. Syst. Evol. Microbiol.">
        <title>Sphingomonas hengshuiensis sp. nov., isolated from lake wetland.</title>
        <authorList>
            <person name="Wei S."/>
            <person name="Wang T."/>
            <person name="Liu H."/>
            <person name="Zhang C."/>
            <person name="Guo J."/>
            <person name="Wang Q."/>
            <person name="Liang K."/>
            <person name="Zhang Z."/>
        </authorList>
    </citation>
    <scope>NUCLEOTIDE SEQUENCE [LARGE SCALE GENOMIC DNA]</scope>
    <source>
        <strain evidence="1 2">WHSC-8</strain>
    </source>
</reference>
<dbReference type="EMBL" id="CP010836">
    <property type="protein sequence ID" value="AJP74763.1"/>
    <property type="molecule type" value="Genomic_DNA"/>
</dbReference>
<dbReference type="InterPro" id="IPR015813">
    <property type="entry name" value="Pyrv/PenolPyrv_kinase-like_dom"/>
</dbReference>
<evidence type="ECO:0000313" key="1">
    <source>
        <dbReference type="EMBL" id="AJP74763.1"/>
    </source>
</evidence>
<keyword evidence="2" id="KW-1185">Reference proteome</keyword>
<protein>
    <submittedName>
        <fullName evidence="1">Carboxyvinyl-carboxyphosphonate phosphorylmutase</fullName>
    </submittedName>
</protein>